<reference evidence="7" key="1">
    <citation type="submission" date="2018-10" db="EMBL/GenBank/DDBJ databases">
        <authorList>
            <person name="Aoki K."/>
        </authorList>
    </citation>
    <scope>NUCLEOTIDE SEQUENCE</scope>
</reference>
<gene>
    <name evidence="7" type="ORF">MNB_ARC-1_143</name>
</gene>
<dbReference type="EMBL" id="UOYO01000013">
    <property type="protein sequence ID" value="VAY86457.1"/>
    <property type="molecule type" value="Genomic_DNA"/>
</dbReference>
<dbReference type="NCBIfam" id="NF006291">
    <property type="entry name" value="PRK08474.1"/>
    <property type="match status" value="1"/>
</dbReference>
<keyword evidence="7" id="KW-0378">Hydrolase</keyword>
<comment type="subcellular location">
    <subcellularLocation>
        <location evidence="1">Membrane</location>
    </subcellularLocation>
</comment>
<evidence type="ECO:0000256" key="2">
    <source>
        <dbReference type="ARBA" id="ARBA00022448"/>
    </source>
</evidence>
<evidence type="ECO:0000256" key="5">
    <source>
        <dbReference type="ARBA" id="ARBA00023136"/>
    </source>
</evidence>
<dbReference type="SUPFAM" id="SSF47928">
    <property type="entry name" value="N-terminal domain of the delta subunit of the F1F0-ATP synthase"/>
    <property type="match status" value="1"/>
</dbReference>
<proteinExistence type="inferred from homology"/>
<name>A0A3B1DRV5_9ZZZZ</name>
<dbReference type="GO" id="GO:0046933">
    <property type="term" value="F:proton-transporting ATP synthase activity, rotational mechanism"/>
    <property type="evidence" value="ECO:0007669"/>
    <property type="project" value="InterPro"/>
</dbReference>
<evidence type="ECO:0000256" key="3">
    <source>
        <dbReference type="ARBA" id="ARBA00022781"/>
    </source>
</evidence>
<keyword evidence="4" id="KW-0406">Ion transport</keyword>
<dbReference type="AlphaFoldDB" id="A0A3B1DRV5"/>
<dbReference type="GO" id="GO:0016787">
    <property type="term" value="F:hydrolase activity"/>
    <property type="evidence" value="ECO:0007669"/>
    <property type="project" value="UniProtKB-KW"/>
</dbReference>
<evidence type="ECO:0000256" key="4">
    <source>
        <dbReference type="ARBA" id="ARBA00023065"/>
    </source>
</evidence>
<evidence type="ECO:0000256" key="6">
    <source>
        <dbReference type="ARBA" id="ARBA00023310"/>
    </source>
</evidence>
<dbReference type="InterPro" id="IPR000711">
    <property type="entry name" value="ATPase_OSCP/dsu"/>
</dbReference>
<dbReference type="InterPro" id="IPR026015">
    <property type="entry name" value="ATP_synth_OSCP/delta_N_sf"/>
</dbReference>
<dbReference type="HAMAP" id="MF_01416">
    <property type="entry name" value="ATP_synth_delta_bact"/>
    <property type="match status" value="1"/>
</dbReference>
<evidence type="ECO:0000256" key="1">
    <source>
        <dbReference type="ARBA" id="ARBA00004370"/>
    </source>
</evidence>
<sequence length="175" mass="19961">MGNLIAKRYVKALLLDRDIKRITTVYNNINIIATAYNENKFLSIIYSPYIKDSDKVSLINSFIKGDTTVDNLIQLLVHNKRLNILPNIANELKKEIHILTNSYEGVVLSKIKLKNADIVSIQKQFEKKFNTSLTLVQNICNYDGVKVNIEGLGVEISFSKNRLKLQMIKHILKAV</sequence>
<organism evidence="7">
    <name type="scientific">hydrothermal vent metagenome</name>
    <dbReference type="NCBI Taxonomy" id="652676"/>
    <lineage>
        <taxon>unclassified sequences</taxon>
        <taxon>metagenomes</taxon>
        <taxon>ecological metagenomes</taxon>
    </lineage>
</organism>
<dbReference type="EC" id="3.6.3.14" evidence="7"/>
<keyword evidence="6" id="KW-0066">ATP synthesis</keyword>
<keyword evidence="2" id="KW-0813">Transport</keyword>
<protein>
    <submittedName>
        <fullName evidence="7">ATP synthase delta chain</fullName>
        <ecNumber evidence="7">3.6.3.14</ecNumber>
    </submittedName>
</protein>
<accession>A0A3B1DRV5</accession>
<keyword evidence="3" id="KW-0375">Hydrogen ion transport</keyword>
<dbReference type="Gene3D" id="1.10.520.20">
    <property type="entry name" value="N-terminal domain of the delta subunit of the F1F0-ATP synthase"/>
    <property type="match status" value="1"/>
</dbReference>
<keyword evidence="5" id="KW-0472">Membrane</keyword>
<evidence type="ECO:0000313" key="7">
    <source>
        <dbReference type="EMBL" id="VAY86457.1"/>
    </source>
</evidence>
<dbReference type="Pfam" id="PF00213">
    <property type="entry name" value="OSCP"/>
    <property type="match status" value="1"/>
</dbReference>
<dbReference type="GO" id="GO:0016020">
    <property type="term" value="C:membrane"/>
    <property type="evidence" value="ECO:0007669"/>
    <property type="project" value="UniProtKB-SubCell"/>
</dbReference>